<evidence type="ECO:0000313" key="9">
    <source>
        <dbReference type="EMBL" id="GAD55845.1"/>
    </source>
</evidence>
<feature type="transmembrane region" description="Helical" evidence="8">
    <location>
        <begin position="208"/>
        <end position="229"/>
    </location>
</feature>
<sequence length="287" mass="29839">MARASVVTGLFALGVFTILAAGGIDVSFPAIGAVAMYSMTKLVLEVAPGMPVWVILLCGIGIGAVFGAVNGILVNSLRVPALIVTIGTQYFFRGLLLVFVGTVWLMEIPPQMVAFGTWSLLEVKAGNGVTVSLPMYFLAFPVAALLTWYLFNRTLMGRAIFATGGNADVAARLGYNLRKVHVFAFSFAGGLAGLAGIIQASANRMANPFDFAGTEIGVIAAVVLGGARITGGTGSVLGTVAGVLLVTVVNNVLVLVGIPSTWQRVVVGAFILIAAGFFVLRDRKQSI</sequence>
<reference evidence="9" key="1">
    <citation type="journal article" date="2013" name="Genome Announc.">
        <title>Draft Genome Sequence of Loktanella cinnabarina LL-001T, Isolated from Deep-Sea Floor Sediment.</title>
        <authorList>
            <person name="Nishi S."/>
            <person name="Tsubouchi T."/>
            <person name="Takaki Y."/>
            <person name="Koyanagi R."/>
            <person name="Satoh N."/>
            <person name="Maruyama T."/>
            <person name="Hatada Y."/>
        </authorList>
    </citation>
    <scope>NUCLEOTIDE SEQUENCE [LARGE SCALE GENOMIC DNA]</scope>
    <source>
        <strain evidence="9">LL-001</strain>
    </source>
</reference>
<dbReference type="CDD" id="cd06579">
    <property type="entry name" value="TM_PBP1_transp_AraH_like"/>
    <property type="match status" value="1"/>
</dbReference>
<evidence type="ECO:0000256" key="7">
    <source>
        <dbReference type="ARBA" id="ARBA00023136"/>
    </source>
</evidence>
<dbReference type="InterPro" id="IPR001851">
    <property type="entry name" value="ABC_transp_permease"/>
</dbReference>
<keyword evidence="4" id="KW-0997">Cell inner membrane</keyword>
<keyword evidence="2" id="KW-0813">Transport</keyword>
<keyword evidence="10" id="KW-1185">Reference proteome</keyword>
<dbReference type="PANTHER" id="PTHR32196:SF21">
    <property type="entry name" value="ABC TRANSPORTER PERMEASE PROTEIN YPHD-RELATED"/>
    <property type="match status" value="1"/>
</dbReference>
<dbReference type="RefSeq" id="WP_021693946.1">
    <property type="nucleotide sequence ID" value="NZ_BATB01000022.1"/>
</dbReference>
<proteinExistence type="predicted"/>
<evidence type="ECO:0000256" key="8">
    <source>
        <dbReference type="SAM" id="Phobius"/>
    </source>
</evidence>
<feature type="transmembrane region" description="Helical" evidence="8">
    <location>
        <begin position="53"/>
        <end position="74"/>
    </location>
</feature>
<keyword evidence="6 8" id="KW-1133">Transmembrane helix</keyword>
<name>U2Z3B5_9RHOB</name>
<feature type="transmembrane region" description="Helical" evidence="8">
    <location>
        <begin position="262"/>
        <end position="280"/>
    </location>
</feature>
<organism evidence="9 10">
    <name type="scientific">Limimaricola cinnabarinus LL-001</name>
    <dbReference type="NCBI Taxonomy" id="1337093"/>
    <lineage>
        <taxon>Bacteria</taxon>
        <taxon>Pseudomonadati</taxon>
        <taxon>Pseudomonadota</taxon>
        <taxon>Alphaproteobacteria</taxon>
        <taxon>Rhodobacterales</taxon>
        <taxon>Paracoccaceae</taxon>
        <taxon>Limimaricola</taxon>
    </lineage>
</organism>
<feature type="transmembrane region" description="Helical" evidence="8">
    <location>
        <begin position="125"/>
        <end position="151"/>
    </location>
</feature>
<dbReference type="STRING" id="1337093.MBELCI_1897"/>
<dbReference type="EMBL" id="BATB01000022">
    <property type="protein sequence ID" value="GAD55845.1"/>
    <property type="molecule type" value="Genomic_DNA"/>
</dbReference>
<evidence type="ECO:0000256" key="6">
    <source>
        <dbReference type="ARBA" id="ARBA00022989"/>
    </source>
</evidence>
<dbReference type="PANTHER" id="PTHR32196">
    <property type="entry name" value="ABC TRANSPORTER PERMEASE PROTEIN YPHD-RELATED-RELATED"/>
    <property type="match status" value="1"/>
</dbReference>
<dbReference type="GO" id="GO:0005886">
    <property type="term" value="C:plasma membrane"/>
    <property type="evidence" value="ECO:0007669"/>
    <property type="project" value="UniProtKB-SubCell"/>
</dbReference>
<comment type="subcellular location">
    <subcellularLocation>
        <location evidence="1">Cell membrane</location>
        <topology evidence="1">Multi-pass membrane protein</topology>
    </subcellularLocation>
</comment>
<protein>
    <submittedName>
        <fullName evidence="9">Ribose ABC transport system, permease protein RbsC</fullName>
    </submittedName>
</protein>
<dbReference type="GO" id="GO:0022857">
    <property type="term" value="F:transmembrane transporter activity"/>
    <property type="evidence" value="ECO:0007669"/>
    <property type="project" value="InterPro"/>
</dbReference>
<keyword evidence="5 8" id="KW-0812">Transmembrane</keyword>
<dbReference type="eggNOG" id="COG1172">
    <property type="taxonomic scope" value="Bacteria"/>
</dbReference>
<evidence type="ECO:0000256" key="4">
    <source>
        <dbReference type="ARBA" id="ARBA00022519"/>
    </source>
</evidence>
<accession>U2Z3B5</accession>
<evidence type="ECO:0000256" key="1">
    <source>
        <dbReference type="ARBA" id="ARBA00004651"/>
    </source>
</evidence>
<keyword evidence="3" id="KW-1003">Cell membrane</keyword>
<evidence type="ECO:0000256" key="5">
    <source>
        <dbReference type="ARBA" id="ARBA00022692"/>
    </source>
</evidence>
<evidence type="ECO:0000256" key="3">
    <source>
        <dbReference type="ARBA" id="ARBA00022475"/>
    </source>
</evidence>
<evidence type="ECO:0000256" key="2">
    <source>
        <dbReference type="ARBA" id="ARBA00022448"/>
    </source>
</evidence>
<feature type="transmembrane region" description="Helical" evidence="8">
    <location>
        <begin position="182"/>
        <end position="202"/>
    </location>
</feature>
<feature type="transmembrane region" description="Helical" evidence="8">
    <location>
        <begin position="236"/>
        <end position="256"/>
    </location>
</feature>
<gene>
    <name evidence="9" type="ORF">MBELCI_1897</name>
</gene>
<evidence type="ECO:0000313" key="10">
    <source>
        <dbReference type="Proteomes" id="UP000016566"/>
    </source>
</evidence>
<dbReference type="Proteomes" id="UP000016566">
    <property type="component" value="Unassembled WGS sequence"/>
</dbReference>
<comment type="caution">
    <text evidence="9">The sequence shown here is derived from an EMBL/GenBank/DDBJ whole genome shotgun (WGS) entry which is preliminary data.</text>
</comment>
<keyword evidence="7 8" id="KW-0472">Membrane</keyword>
<dbReference type="AlphaFoldDB" id="U2Z3B5"/>
<dbReference type="Pfam" id="PF02653">
    <property type="entry name" value="BPD_transp_2"/>
    <property type="match status" value="1"/>
</dbReference>